<accession>A0A9J5Z3T5</accession>
<sequence length="152" mass="16717">MAPKSKNVAGSKRSRKGVASESTQNEIQEQYEVVVLLWRVDYPLSEGPGDRGKGLRFDHCFSLGSDGVMARMFGMAELQLRIGGCPVTNVEIETMVERYPLSESADFLCKTGPTFSKPLDDDEATADEKIDDEEENDVVEGGLISPRVVKKS</sequence>
<keyword evidence="3" id="KW-1185">Reference proteome</keyword>
<evidence type="ECO:0000313" key="2">
    <source>
        <dbReference type="EMBL" id="KAG5606869.1"/>
    </source>
</evidence>
<dbReference type="Proteomes" id="UP000824120">
    <property type="component" value="Chromosome 5"/>
</dbReference>
<dbReference type="EMBL" id="JACXVP010000005">
    <property type="protein sequence ID" value="KAG5606869.1"/>
    <property type="molecule type" value="Genomic_DNA"/>
</dbReference>
<protein>
    <submittedName>
        <fullName evidence="2">Uncharacterized protein</fullName>
    </submittedName>
</protein>
<feature type="region of interest" description="Disordered" evidence="1">
    <location>
        <begin position="1"/>
        <end position="23"/>
    </location>
</feature>
<evidence type="ECO:0000313" key="3">
    <source>
        <dbReference type="Proteomes" id="UP000824120"/>
    </source>
</evidence>
<evidence type="ECO:0000256" key="1">
    <source>
        <dbReference type="SAM" id="MobiDB-lite"/>
    </source>
</evidence>
<organism evidence="2 3">
    <name type="scientific">Solanum commersonii</name>
    <name type="common">Commerson's wild potato</name>
    <name type="synonym">Commerson's nightshade</name>
    <dbReference type="NCBI Taxonomy" id="4109"/>
    <lineage>
        <taxon>Eukaryota</taxon>
        <taxon>Viridiplantae</taxon>
        <taxon>Streptophyta</taxon>
        <taxon>Embryophyta</taxon>
        <taxon>Tracheophyta</taxon>
        <taxon>Spermatophyta</taxon>
        <taxon>Magnoliopsida</taxon>
        <taxon>eudicotyledons</taxon>
        <taxon>Gunneridae</taxon>
        <taxon>Pentapetalae</taxon>
        <taxon>asterids</taxon>
        <taxon>lamiids</taxon>
        <taxon>Solanales</taxon>
        <taxon>Solanaceae</taxon>
        <taxon>Solanoideae</taxon>
        <taxon>Solaneae</taxon>
        <taxon>Solanum</taxon>
    </lineage>
</organism>
<dbReference type="AlphaFoldDB" id="A0A9J5Z3T5"/>
<feature type="compositionally biased region" description="Acidic residues" evidence="1">
    <location>
        <begin position="120"/>
        <end position="138"/>
    </location>
</feature>
<reference evidence="2 3" key="1">
    <citation type="submission" date="2020-09" db="EMBL/GenBank/DDBJ databases">
        <title>De no assembly of potato wild relative species, Solanum commersonii.</title>
        <authorList>
            <person name="Cho K."/>
        </authorList>
    </citation>
    <scope>NUCLEOTIDE SEQUENCE [LARGE SCALE GENOMIC DNA]</scope>
    <source>
        <strain evidence="2">LZ3.2</strain>
        <tissue evidence="2">Leaf</tissue>
    </source>
</reference>
<proteinExistence type="predicted"/>
<comment type="caution">
    <text evidence="2">The sequence shown here is derived from an EMBL/GenBank/DDBJ whole genome shotgun (WGS) entry which is preliminary data.</text>
</comment>
<feature type="region of interest" description="Disordered" evidence="1">
    <location>
        <begin position="112"/>
        <end position="152"/>
    </location>
</feature>
<gene>
    <name evidence="2" type="ORF">H5410_028361</name>
</gene>
<name>A0A9J5Z3T5_SOLCO</name>